<dbReference type="OrthoDB" id="5140926at2"/>
<sequence length="575" mass="67382">MIKINKLYSEPEIFDPISFDYGVNIIMGEKSESTNKKIGVGKSVCIEFINFCLLKRISDSRLSLIPKNNKDIINSLIKLDIEFNSKIITISRSIQNPDQVAIFINNEEKIFDKLEDASDYLGNLYFDSYPVKTKRLSFRNLLQPIIRDERSEFKDLIQCFDTKKSIPADYSPHLFYLNIGLEKYNDIKSLNEDLKKKNAFFSETKKLVTNNNELKIQDAKAHLNELESEVTKVNKSIEKLKSFESFEIIQEDLVKLETKLSELRTRQQSIKYELKQIDSLPKPENINENEISIIFNQFKQGLGDLVEKSLEDLKNFKNKIDGFRNSIVNERLIALKSELTKLNEVIRKIDDEYSQKIILIDNGEILRDLKTSISIFNEKNRELNNLRALIERYDIAERDKKILEGEKAVFIADLDEELYQKNDVVKSFRETILEIHEKIMGNREAHFEIKTTKNKNVVDFIMRTDDDGSHSTERMKVFIYDVSLMLNEYTRQNHPGFLIHDNIFEDDDSIEKSLNFLYEYNKKNPYEFQYIVTLNGDLIESASRDANLLFTIDEVKKSSYTKEKRFLGFKYNETK</sequence>
<feature type="coiled-coil region" evidence="1">
    <location>
        <begin position="332"/>
        <end position="406"/>
    </location>
</feature>
<keyword evidence="1" id="KW-0175">Coiled coil</keyword>
<accession>A0A2S1LHR2</accession>
<feature type="domain" description="DUF2326" evidence="2">
    <location>
        <begin position="435"/>
        <end position="570"/>
    </location>
</feature>
<name>A0A2S1LHR2_9FLAO</name>
<reference evidence="3 4" key="1">
    <citation type="submission" date="2017-04" db="EMBL/GenBank/DDBJ databases">
        <title>Compelte genome sequence of WV33.</title>
        <authorList>
            <person name="Lee P.C."/>
        </authorList>
    </citation>
    <scope>NUCLEOTIDE SEQUENCE [LARGE SCALE GENOMIC DNA]</scope>
    <source>
        <strain evidence="3 4">WV33</strain>
    </source>
</reference>
<evidence type="ECO:0000313" key="3">
    <source>
        <dbReference type="EMBL" id="AWG23294.1"/>
    </source>
</evidence>
<keyword evidence="4" id="KW-1185">Reference proteome</keyword>
<dbReference type="InterPro" id="IPR018760">
    <property type="entry name" value="DUF2326"/>
</dbReference>
<evidence type="ECO:0000259" key="2">
    <source>
        <dbReference type="Pfam" id="PF10088"/>
    </source>
</evidence>
<feature type="coiled-coil region" evidence="1">
    <location>
        <begin position="209"/>
        <end position="266"/>
    </location>
</feature>
<dbReference type="AlphaFoldDB" id="A0A2S1LHR2"/>
<gene>
    <name evidence="3" type="ORF">FFWV33_18055</name>
</gene>
<dbReference type="KEGG" id="ffa:FFWV33_18055"/>
<dbReference type="RefSeq" id="WP_108742193.1">
    <property type="nucleotide sequence ID" value="NZ_CP020918.1"/>
</dbReference>
<dbReference type="Pfam" id="PF10088">
    <property type="entry name" value="DUF2326"/>
    <property type="match status" value="1"/>
</dbReference>
<dbReference type="Gene3D" id="3.40.50.300">
    <property type="entry name" value="P-loop containing nucleotide triphosphate hydrolases"/>
    <property type="match status" value="1"/>
</dbReference>
<protein>
    <recommendedName>
        <fullName evidence="2">DUF2326 domain-containing protein</fullName>
    </recommendedName>
</protein>
<dbReference type="Proteomes" id="UP000244527">
    <property type="component" value="Chromosome"/>
</dbReference>
<dbReference type="EMBL" id="CP020918">
    <property type="protein sequence ID" value="AWG23294.1"/>
    <property type="molecule type" value="Genomic_DNA"/>
</dbReference>
<proteinExistence type="predicted"/>
<evidence type="ECO:0000256" key="1">
    <source>
        <dbReference type="SAM" id="Coils"/>
    </source>
</evidence>
<organism evidence="3 4">
    <name type="scientific">Flavobacterium faecale</name>
    <dbReference type="NCBI Taxonomy" id="1355330"/>
    <lineage>
        <taxon>Bacteria</taxon>
        <taxon>Pseudomonadati</taxon>
        <taxon>Bacteroidota</taxon>
        <taxon>Flavobacteriia</taxon>
        <taxon>Flavobacteriales</taxon>
        <taxon>Flavobacteriaceae</taxon>
        <taxon>Flavobacterium</taxon>
    </lineage>
</organism>
<evidence type="ECO:0000313" key="4">
    <source>
        <dbReference type="Proteomes" id="UP000244527"/>
    </source>
</evidence>
<dbReference type="InterPro" id="IPR027417">
    <property type="entry name" value="P-loop_NTPase"/>
</dbReference>